<name>A0A2K3KT96_TRIPR</name>
<dbReference type="PROSITE" id="PS51375">
    <property type="entry name" value="PPR"/>
    <property type="match status" value="1"/>
</dbReference>
<dbReference type="AlphaFoldDB" id="A0A2K3KT96"/>
<dbReference type="GO" id="GO:0009451">
    <property type="term" value="P:RNA modification"/>
    <property type="evidence" value="ECO:0007669"/>
    <property type="project" value="InterPro"/>
</dbReference>
<dbReference type="InterPro" id="IPR046960">
    <property type="entry name" value="PPR_At4g14850-like_plant"/>
</dbReference>
<reference evidence="3 4" key="2">
    <citation type="journal article" date="2017" name="Front. Plant Sci.">
        <title>Gene Classification and Mining of Molecular Markers Useful in Red Clover (Trifolium pratense) Breeding.</title>
        <authorList>
            <person name="Istvanek J."/>
            <person name="Dluhosova J."/>
            <person name="Dluhos P."/>
            <person name="Patkova L."/>
            <person name="Nedelnik J."/>
            <person name="Repkova J."/>
        </authorList>
    </citation>
    <scope>NUCLEOTIDE SEQUENCE [LARGE SCALE GENOMIC DNA]</scope>
    <source>
        <strain evidence="4">cv. Tatra</strain>
        <tissue evidence="3">Young leaves</tissue>
    </source>
</reference>
<gene>
    <name evidence="3" type="ORF">L195_g056745</name>
</gene>
<evidence type="ECO:0000313" key="4">
    <source>
        <dbReference type="Proteomes" id="UP000236291"/>
    </source>
</evidence>
<feature type="non-terminal residue" evidence="3">
    <location>
        <position position="70"/>
    </location>
</feature>
<evidence type="ECO:0000313" key="3">
    <source>
        <dbReference type="EMBL" id="PNX69493.1"/>
    </source>
</evidence>
<sequence>MVEKNVVSWNTMIGAYGQNGLFDKAILCFKEMLKEGFQPSSVTMMNLMSANAVPETVLCYVIKCRFTNDA</sequence>
<accession>A0A2K3KT96</accession>
<dbReference type="Proteomes" id="UP000236291">
    <property type="component" value="Unassembled WGS sequence"/>
</dbReference>
<evidence type="ECO:0000256" key="1">
    <source>
        <dbReference type="ARBA" id="ARBA00022737"/>
    </source>
</evidence>
<feature type="repeat" description="PPR" evidence="2">
    <location>
        <begin position="5"/>
        <end position="39"/>
    </location>
</feature>
<dbReference type="ExpressionAtlas" id="A0A2K3KT96">
    <property type="expression patterns" value="baseline"/>
</dbReference>
<dbReference type="Gene3D" id="1.25.40.10">
    <property type="entry name" value="Tetratricopeptide repeat domain"/>
    <property type="match status" value="1"/>
</dbReference>
<dbReference type="PANTHER" id="PTHR47926">
    <property type="entry name" value="PENTATRICOPEPTIDE REPEAT-CONTAINING PROTEIN"/>
    <property type="match status" value="1"/>
</dbReference>
<dbReference type="InterPro" id="IPR002885">
    <property type="entry name" value="PPR_rpt"/>
</dbReference>
<organism evidence="3 4">
    <name type="scientific">Trifolium pratense</name>
    <name type="common">Red clover</name>
    <dbReference type="NCBI Taxonomy" id="57577"/>
    <lineage>
        <taxon>Eukaryota</taxon>
        <taxon>Viridiplantae</taxon>
        <taxon>Streptophyta</taxon>
        <taxon>Embryophyta</taxon>
        <taxon>Tracheophyta</taxon>
        <taxon>Spermatophyta</taxon>
        <taxon>Magnoliopsida</taxon>
        <taxon>eudicotyledons</taxon>
        <taxon>Gunneridae</taxon>
        <taxon>Pentapetalae</taxon>
        <taxon>rosids</taxon>
        <taxon>fabids</taxon>
        <taxon>Fabales</taxon>
        <taxon>Fabaceae</taxon>
        <taxon>Papilionoideae</taxon>
        <taxon>50 kb inversion clade</taxon>
        <taxon>NPAAA clade</taxon>
        <taxon>Hologalegina</taxon>
        <taxon>IRL clade</taxon>
        <taxon>Trifolieae</taxon>
        <taxon>Trifolium</taxon>
    </lineage>
</organism>
<evidence type="ECO:0000256" key="2">
    <source>
        <dbReference type="PROSITE-ProRule" id="PRU00708"/>
    </source>
</evidence>
<protein>
    <submittedName>
        <fullName evidence="3">Pentatricopeptide repeat-containing protein at2g04860-like protein</fullName>
    </submittedName>
</protein>
<dbReference type="PANTHER" id="PTHR47926:SF347">
    <property type="entry name" value="PENTATRICOPEPTIDE REPEAT-CONTAINING PROTEIN"/>
    <property type="match status" value="1"/>
</dbReference>
<dbReference type="Pfam" id="PF13041">
    <property type="entry name" value="PPR_2"/>
    <property type="match status" value="1"/>
</dbReference>
<dbReference type="GO" id="GO:0003723">
    <property type="term" value="F:RNA binding"/>
    <property type="evidence" value="ECO:0007669"/>
    <property type="project" value="InterPro"/>
</dbReference>
<comment type="caution">
    <text evidence="3">The sequence shown here is derived from an EMBL/GenBank/DDBJ whole genome shotgun (WGS) entry which is preliminary data.</text>
</comment>
<dbReference type="STRING" id="57577.A0A2K3KT96"/>
<dbReference type="NCBIfam" id="TIGR00756">
    <property type="entry name" value="PPR"/>
    <property type="match status" value="1"/>
</dbReference>
<proteinExistence type="predicted"/>
<dbReference type="InterPro" id="IPR011990">
    <property type="entry name" value="TPR-like_helical_dom_sf"/>
</dbReference>
<keyword evidence="1" id="KW-0677">Repeat</keyword>
<dbReference type="EMBL" id="ASHM01108869">
    <property type="protein sequence ID" value="PNX69493.1"/>
    <property type="molecule type" value="Genomic_DNA"/>
</dbReference>
<reference evidence="3 4" key="1">
    <citation type="journal article" date="2014" name="Am. J. Bot.">
        <title>Genome assembly and annotation for red clover (Trifolium pratense; Fabaceae).</title>
        <authorList>
            <person name="Istvanek J."/>
            <person name="Jaros M."/>
            <person name="Krenek A."/>
            <person name="Repkova J."/>
        </authorList>
    </citation>
    <scope>NUCLEOTIDE SEQUENCE [LARGE SCALE GENOMIC DNA]</scope>
    <source>
        <strain evidence="4">cv. Tatra</strain>
        <tissue evidence="3">Young leaves</tissue>
    </source>
</reference>